<evidence type="ECO:0000256" key="7">
    <source>
        <dbReference type="ARBA" id="ARBA00023277"/>
    </source>
</evidence>
<keyword evidence="12" id="KW-0732">Signal</keyword>
<dbReference type="Pfam" id="PF00457">
    <property type="entry name" value="Glyco_hydro_11"/>
    <property type="match status" value="1"/>
</dbReference>
<keyword evidence="15" id="KW-1185">Reference proteome</keyword>
<keyword evidence="9 10" id="KW-0624">Polysaccharide degradation</keyword>
<evidence type="ECO:0000256" key="1">
    <source>
        <dbReference type="ARBA" id="ARBA00000681"/>
    </source>
</evidence>
<organism evidence="14 15">
    <name type="scientific">Trematosphaeria pertusa</name>
    <dbReference type="NCBI Taxonomy" id="390896"/>
    <lineage>
        <taxon>Eukaryota</taxon>
        <taxon>Fungi</taxon>
        <taxon>Dikarya</taxon>
        <taxon>Ascomycota</taxon>
        <taxon>Pezizomycotina</taxon>
        <taxon>Dothideomycetes</taxon>
        <taxon>Pleosporomycetidae</taxon>
        <taxon>Pleosporales</taxon>
        <taxon>Massarineae</taxon>
        <taxon>Trematosphaeriaceae</taxon>
        <taxon>Trematosphaeria</taxon>
    </lineage>
</organism>
<proteinExistence type="inferred from homology"/>
<feature type="chain" id="PRO_5025524102" description="Endo-1,4-beta-xylanase" evidence="12">
    <location>
        <begin position="20"/>
        <end position="225"/>
    </location>
</feature>
<dbReference type="InterPro" id="IPR013319">
    <property type="entry name" value="GH11/12"/>
</dbReference>
<keyword evidence="8 10" id="KW-0326">Glycosidase</keyword>
<feature type="domain" description="GH11" evidence="13">
    <location>
        <begin position="36"/>
        <end position="224"/>
    </location>
</feature>
<dbReference type="InterPro" id="IPR018208">
    <property type="entry name" value="GH11_AS_1"/>
</dbReference>
<dbReference type="UniPathway" id="UPA00114"/>
<evidence type="ECO:0000256" key="9">
    <source>
        <dbReference type="ARBA" id="ARBA00023326"/>
    </source>
</evidence>
<dbReference type="FunFam" id="2.60.120.180:FF:000001">
    <property type="entry name" value="Endo-1,4-beta-xylanase"/>
    <property type="match status" value="1"/>
</dbReference>
<dbReference type="GO" id="GO:0031176">
    <property type="term" value="F:endo-1,4-beta-xylanase activity"/>
    <property type="evidence" value="ECO:0007669"/>
    <property type="project" value="UniProtKB-UniRule"/>
</dbReference>
<feature type="active site" description="Proton donor" evidence="10">
    <location>
        <position position="211"/>
    </location>
</feature>
<keyword evidence="5 10" id="KW-0858">Xylan degradation</keyword>
<gene>
    <name evidence="14" type="ORF">BU26DRAFT_594355</name>
</gene>
<dbReference type="PRINTS" id="PR00911">
    <property type="entry name" value="GLHYDRLASE11"/>
</dbReference>
<dbReference type="PANTHER" id="PTHR46828">
    <property type="entry name" value="ENDO-1,4-BETA-XYLANASE A-RELATED"/>
    <property type="match status" value="1"/>
</dbReference>
<dbReference type="InterPro" id="IPR001137">
    <property type="entry name" value="Glyco_hydro_11"/>
</dbReference>
<evidence type="ECO:0000256" key="8">
    <source>
        <dbReference type="ARBA" id="ARBA00023295"/>
    </source>
</evidence>
<evidence type="ECO:0000256" key="12">
    <source>
        <dbReference type="SAM" id="SignalP"/>
    </source>
</evidence>
<dbReference type="Proteomes" id="UP000800094">
    <property type="component" value="Unassembled WGS sequence"/>
</dbReference>
<dbReference type="PROSITE" id="PS00776">
    <property type="entry name" value="GH11_1"/>
    <property type="match status" value="1"/>
</dbReference>
<comment type="similarity">
    <text evidence="3 10 11">Belongs to the glycosyl hydrolase 11 (cellulase G) family.</text>
</comment>
<dbReference type="PROSITE" id="PS51761">
    <property type="entry name" value="GH11_3"/>
    <property type="match status" value="1"/>
</dbReference>
<accession>A0A6A6IDY4</accession>
<evidence type="ECO:0000256" key="10">
    <source>
        <dbReference type="PROSITE-ProRule" id="PRU01097"/>
    </source>
</evidence>
<dbReference type="AlphaFoldDB" id="A0A6A6IDY4"/>
<dbReference type="PANTHER" id="PTHR46828:SF3">
    <property type="entry name" value="ENDO-1,4-BETA-XYLANASE"/>
    <property type="match status" value="1"/>
</dbReference>
<evidence type="ECO:0000259" key="13">
    <source>
        <dbReference type="PROSITE" id="PS51761"/>
    </source>
</evidence>
<comment type="catalytic activity">
    <reaction evidence="1 10 11">
        <text>Endohydrolysis of (1-&gt;4)-beta-D-xylosidic linkages in xylans.</text>
        <dbReference type="EC" id="3.2.1.8"/>
    </reaction>
</comment>
<feature type="active site" description="Nucleophile" evidence="10">
    <location>
        <position position="120"/>
    </location>
</feature>
<sequence>MVSFSSLITAATAVAGALAAPAEVAKRSPGELAERAGTPSSTGTHDGFYYSWWTDGGSDVTYTNGPGGQYTVRWSSGGNFVGGKGWNPGSDRTITYSGTYQPNGNSYLAIYGWTTNPLIEYYIVENFGTYDPSSQATKKGTVYADGSNYQIAQSTRVNQPSIEGTRTFEQFWSVRQQKRTGGTVTTKTHFDAWAAQGMRLGTHNYQIVATEGYFSSGYSQITVSR</sequence>
<keyword evidence="7 10" id="KW-0119">Carbohydrate metabolism</keyword>
<evidence type="ECO:0000256" key="11">
    <source>
        <dbReference type="RuleBase" id="RU362015"/>
    </source>
</evidence>
<feature type="signal peptide" evidence="12">
    <location>
        <begin position="1"/>
        <end position="19"/>
    </location>
</feature>
<dbReference type="InterPro" id="IPR033119">
    <property type="entry name" value="GH11_AS_2"/>
</dbReference>
<dbReference type="PROSITE" id="PS00777">
    <property type="entry name" value="GH11_2"/>
    <property type="match status" value="1"/>
</dbReference>
<reference evidence="14" key="1">
    <citation type="journal article" date="2020" name="Stud. Mycol.">
        <title>101 Dothideomycetes genomes: a test case for predicting lifestyles and emergence of pathogens.</title>
        <authorList>
            <person name="Haridas S."/>
            <person name="Albert R."/>
            <person name="Binder M."/>
            <person name="Bloem J."/>
            <person name="Labutti K."/>
            <person name="Salamov A."/>
            <person name="Andreopoulos B."/>
            <person name="Baker S."/>
            <person name="Barry K."/>
            <person name="Bills G."/>
            <person name="Bluhm B."/>
            <person name="Cannon C."/>
            <person name="Castanera R."/>
            <person name="Culley D."/>
            <person name="Daum C."/>
            <person name="Ezra D."/>
            <person name="Gonzalez J."/>
            <person name="Henrissat B."/>
            <person name="Kuo A."/>
            <person name="Liang C."/>
            <person name="Lipzen A."/>
            <person name="Lutzoni F."/>
            <person name="Magnuson J."/>
            <person name="Mondo S."/>
            <person name="Nolan M."/>
            <person name="Ohm R."/>
            <person name="Pangilinan J."/>
            <person name="Park H.-J."/>
            <person name="Ramirez L."/>
            <person name="Alfaro M."/>
            <person name="Sun H."/>
            <person name="Tritt A."/>
            <person name="Yoshinaga Y."/>
            <person name="Zwiers L.-H."/>
            <person name="Turgeon B."/>
            <person name="Goodwin S."/>
            <person name="Spatafora J."/>
            <person name="Crous P."/>
            <person name="Grigoriev I."/>
        </authorList>
    </citation>
    <scope>NUCLEOTIDE SEQUENCE</scope>
    <source>
        <strain evidence="14">CBS 122368</strain>
    </source>
</reference>
<name>A0A6A6IDY4_9PLEO</name>
<dbReference type="EMBL" id="ML987195">
    <property type="protein sequence ID" value="KAF2248611.1"/>
    <property type="molecule type" value="Genomic_DNA"/>
</dbReference>
<dbReference type="RefSeq" id="XP_033683615.1">
    <property type="nucleotide sequence ID" value="XM_033834901.1"/>
</dbReference>
<dbReference type="GeneID" id="54588231"/>
<evidence type="ECO:0000256" key="3">
    <source>
        <dbReference type="ARBA" id="ARBA00007792"/>
    </source>
</evidence>
<dbReference type="SUPFAM" id="SSF49899">
    <property type="entry name" value="Concanavalin A-like lectins/glucanases"/>
    <property type="match status" value="1"/>
</dbReference>
<evidence type="ECO:0000256" key="2">
    <source>
        <dbReference type="ARBA" id="ARBA00004851"/>
    </source>
</evidence>
<dbReference type="OrthoDB" id="2115822at2759"/>
<dbReference type="InterPro" id="IPR013320">
    <property type="entry name" value="ConA-like_dom_sf"/>
</dbReference>
<evidence type="ECO:0000313" key="14">
    <source>
        <dbReference type="EMBL" id="KAF2248611.1"/>
    </source>
</evidence>
<evidence type="ECO:0000256" key="6">
    <source>
        <dbReference type="ARBA" id="ARBA00022801"/>
    </source>
</evidence>
<dbReference type="Gene3D" id="2.60.120.180">
    <property type="match status" value="1"/>
</dbReference>
<keyword evidence="6 10" id="KW-0378">Hydrolase</keyword>
<dbReference type="EC" id="3.2.1.8" evidence="4 10"/>
<protein>
    <recommendedName>
        <fullName evidence="4 10">Endo-1,4-beta-xylanase</fullName>
        <ecNumber evidence="4 10">3.2.1.8</ecNumber>
    </recommendedName>
</protein>
<evidence type="ECO:0000256" key="5">
    <source>
        <dbReference type="ARBA" id="ARBA00022651"/>
    </source>
</evidence>
<evidence type="ECO:0000256" key="4">
    <source>
        <dbReference type="ARBA" id="ARBA00012590"/>
    </source>
</evidence>
<dbReference type="InterPro" id="IPR033123">
    <property type="entry name" value="GH11_dom"/>
</dbReference>
<comment type="pathway">
    <text evidence="2 10 11">Glycan degradation; xylan degradation.</text>
</comment>
<dbReference type="GO" id="GO:0045493">
    <property type="term" value="P:xylan catabolic process"/>
    <property type="evidence" value="ECO:0007669"/>
    <property type="project" value="UniProtKB-UniRule"/>
</dbReference>
<evidence type="ECO:0000313" key="15">
    <source>
        <dbReference type="Proteomes" id="UP000800094"/>
    </source>
</evidence>